<feature type="domain" description="Calcineurin-like phosphoesterase" evidence="1">
    <location>
        <begin position="1"/>
        <end position="232"/>
    </location>
</feature>
<gene>
    <name evidence="2" type="ORF">ACFQ4O_11075</name>
</gene>
<evidence type="ECO:0000259" key="1">
    <source>
        <dbReference type="Pfam" id="PF00149"/>
    </source>
</evidence>
<reference evidence="3" key="1">
    <citation type="journal article" date="2019" name="Int. J. Syst. Evol. Microbiol.">
        <title>The Global Catalogue of Microorganisms (GCM) 10K type strain sequencing project: providing services to taxonomists for standard genome sequencing and annotation.</title>
        <authorList>
            <consortium name="The Broad Institute Genomics Platform"/>
            <consortium name="The Broad Institute Genome Sequencing Center for Infectious Disease"/>
            <person name="Wu L."/>
            <person name="Ma J."/>
        </authorList>
    </citation>
    <scope>NUCLEOTIDE SEQUENCE [LARGE SCALE GENOMIC DNA]</scope>
    <source>
        <strain evidence="3">CCUG 61696</strain>
    </source>
</reference>
<sequence length="268" mass="30322">MKLYAVSDLHLSSAVNRAALATFDARPEDWLIVAGDVGETEDHLNLALDTLQPRYAQLVWTPGNHELWRLPRSSPGGVERYERMAALCRARGVLTPEDPYPVVAFGDRTVRIAPLFTLFDYSFRPDHVALEDVILWAREDGIGSVDEVRLDPAPHLDRAAWCRARCAETERRLDAACADGLPTVLVNHWPLRPQDVRLPSIPRFAPWCGTTLTRDWPTRFNACAVIYGHIHMRGVKREAGVAYHEVSLGYPRDWEGRVEPRDCVRPIL</sequence>
<dbReference type="Gene3D" id="3.60.21.10">
    <property type="match status" value="1"/>
</dbReference>
<dbReference type="Proteomes" id="UP001597171">
    <property type="component" value="Unassembled WGS sequence"/>
</dbReference>
<accession>A0ABW3Z8H7</accession>
<dbReference type="RefSeq" id="WP_378775756.1">
    <property type="nucleotide sequence ID" value="NZ_JBHTMX010000096.1"/>
</dbReference>
<evidence type="ECO:0000313" key="2">
    <source>
        <dbReference type="EMBL" id="MFD1332539.1"/>
    </source>
</evidence>
<dbReference type="Pfam" id="PF00149">
    <property type="entry name" value="Metallophos"/>
    <property type="match status" value="1"/>
</dbReference>
<keyword evidence="3" id="KW-1185">Reference proteome</keyword>
<dbReference type="SUPFAM" id="SSF56300">
    <property type="entry name" value="Metallo-dependent phosphatases"/>
    <property type="match status" value="1"/>
</dbReference>
<organism evidence="2 3">
    <name type="scientific">Methylopila musalis</name>
    <dbReference type="NCBI Taxonomy" id="1134781"/>
    <lineage>
        <taxon>Bacteria</taxon>
        <taxon>Pseudomonadati</taxon>
        <taxon>Pseudomonadota</taxon>
        <taxon>Alphaproteobacteria</taxon>
        <taxon>Hyphomicrobiales</taxon>
        <taxon>Methylopilaceae</taxon>
        <taxon>Methylopila</taxon>
    </lineage>
</organism>
<proteinExistence type="predicted"/>
<name>A0ABW3Z8H7_9HYPH</name>
<dbReference type="EMBL" id="JBHTMX010000096">
    <property type="protein sequence ID" value="MFD1332539.1"/>
    <property type="molecule type" value="Genomic_DNA"/>
</dbReference>
<evidence type="ECO:0000313" key="3">
    <source>
        <dbReference type="Proteomes" id="UP001597171"/>
    </source>
</evidence>
<comment type="caution">
    <text evidence="2">The sequence shown here is derived from an EMBL/GenBank/DDBJ whole genome shotgun (WGS) entry which is preliminary data.</text>
</comment>
<dbReference type="PANTHER" id="PTHR36492">
    <property type="match status" value="1"/>
</dbReference>
<dbReference type="EC" id="3.1.-.-" evidence="2"/>
<dbReference type="GO" id="GO:0016787">
    <property type="term" value="F:hydrolase activity"/>
    <property type="evidence" value="ECO:0007669"/>
    <property type="project" value="UniProtKB-KW"/>
</dbReference>
<keyword evidence="2" id="KW-0378">Hydrolase</keyword>
<dbReference type="PANTHER" id="PTHR36492:SF2">
    <property type="entry name" value="[ACYL-CARRIER-PROTEIN] PHOSPHODIESTERASE PPTH"/>
    <property type="match status" value="1"/>
</dbReference>
<dbReference type="InterPro" id="IPR052963">
    <property type="entry name" value="Pantetheine_PDE"/>
</dbReference>
<protein>
    <submittedName>
        <fullName evidence="2">Metallophosphoesterase family protein</fullName>
        <ecNumber evidence="2">3.1.-.-</ecNumber>
    </submittedName>
</protein>
<dbReference type="InterPro" id="IPR029052">
    <property type="entry name" value="Metallo-depent_PP-like"/>
</dbReference>
<dbReference type="InterPro" id="IPR004843">
    <property type="entry name" value="Calcineurin-like_PHP"/>
</dbReference>